<sequence length="53" mass="5998">MYVAQHSLDFADKEPLLQGSLAQWSIAVNYSIYGLQRLVKNAQFQAEQAEIRG</sequence>
<gene>
    <name evidence="1" type="ORF">M0L20_12410</name>
</gene>
<accession>A0ABT0HKH2</accession>
<protein>
    <recommendedName>
        <fullName evidence="3">Transposase</fullName>
    </recommendedName>
</protein>
<keyword evidence="2" id="KW-1185">Reference proteome</keyword>
<name>A0ABT0HKH2_9BACT</name>
<reference evidence="1 2" key="1">
    <citation type="submission" date="2022-04" db="EMBL/GenBank/DDBJ databases">
        <title>Spirosoma sp. strain RP8 genome sequencing and assembly.</title>
        <authorList>
            <person name="Jung Y."/>
        </authorList>
    </citation>
    <scope>NUCLEOTIDE SEQUENCE [LARGE SCALE GENOMIC DNA]</scope>
    <source>
        <strain evidence="1 2">RP8</strain>
    </source>
</reference>
<evidence type="ECO:0000313" key="1">
    <source>
        <dbReference type="EMBL" id="MCK8492661.1"/>
    </source>
</evidence>
<proteinExistence type="predicted"/>
<evidence type="ECO:0008006" key="3">
    <source>
        <dbReference type="Google" id="ProtNLM"/>
    </source>
</evidence>
<dbReference type="RefSeq" id="WP_248477260.1">
    <property type="nucleotide sequence ID" value="NZ_JALPRF010000002.1"/>
</dbReference>
<dbReference type="Proteomes" id="UP001202180">
    <property type="component" value="Unassembled WGS sequence"/>
</dbReference>
<evidence type="ECO:0000313" key="2">
    <source>
        <dbReference type="Proteomes" id="UP001202180"/>
    </source>
</evidence>
<comment type="caution">
    <text evidence="1">The sequence shown here is derived from an EMBL/GenBank/DDBJ whole genome shotgun (WGS) entry which is preliminary data.</text>
</comment>
<dbReference type="EMBL" id="JALPRF010000002">
    <property type="protein sequence ID" value="MCK8492661.1"/>
    <property type="molecule type" value="Genomic_DNA"/>
</dbReference>
<organism evidence="1 2">
    <name type="scientific">Spirosoma liriopis</name>
    <dbReference type="NCBI Taxonomy" id="2937440"/>
    <lineage>
        <taxon>Bacteria</taxon>
        <taxon>Pseudomonadati</taxon>
        <taxon>Bacteroidota</taxon>
        <taxon>Cytophagia</taxon>
        <taxon>Cytophagales</taxon>
        <taxon>Cytophagaceae</taxon>
        <taxon>Spirosoma</taxon>
    </lineage>
</organism>